<dbReference type="NCBIfam" id="TIGR02537">
    <property type="entry name" value="arch_flag_Nterm"/>
    <property type="match status" value="1"/>
</dbReference>
<dbReference type="Pfam" id="PF07790">
    <property type="entry name" value="Pilin_N"/>
    <property type="match status" value="1"/>
</dbReference>
<proteinExistence type="predicted"/>
<evidence type="ECO:0000313" key="2">
    <source>
        <dbReference type="EMBL" id="MBX0324015.1"/>
    </source>
</evidence>
<keyword evidence="3" id="KW-1185">Reference proteome</keyword>
<evidence type="ECO:0000259" key="1">
    <source>
        <dbReference type="Pfam" id="PF07790"/>
    </source>
</evidence>
<dbReference type="EMBL" id="RKLR01000004">
    <property type="protein sequence ID" value="MBX0324015.1"/>
    <property type="molecule type" value="Genomic_DNA"/>
</dbReference>
<gene>
    <name evidence="2" type="ORF">EGH21_13330</name>
</gene>
<feature type="domain" description="Archaeal Type IV pilin N-terminal" evidence="1">
    <location>
        <begin position="13"/>
        <end position="97"/>
    </location>
</feature>
<organism evidence="2 3">
    <name type="scientific">Haloarcula rubra</name>
    <dbReference type="NCBI Taxonomy" id="2487747"/>
    <lineage>
        <taxon>Archaea</taxon>
        <taxon>Methanobacteriati</taxon>
        <taxon>Methanobacteriota</taxon>
        <taxon>Stenosarchaea group</taxon>
        <taxon>Halobacteria</taxon>
        <taxon>Halobacteriales</taxon>
        <taxon>Haloarculaceae</taxon>
        <taxon>Haloarcula</taxon>
    </lineage>
</organism>
<sequence length="195" mass="20471">MGRRYPSQTGDERAVTPVVAVVLLVALVVVLAASVTAATVGYARDLRDPAPTVAQSSGEFERYATGGGRYTDQIVRVTHLAGDPLRVADLELVVDASDACGKTGRLVNLPAAGDDLRPTDEYVRGDDVFDNAYDAVEGPIGTGDVDDDGTWSAGETAQFRLATSECSLDAGERFTVRLVHTPTGAVLVEESLTAS</sequence>
<comment type="caution">
    <text evidence="2">The sequence shown here is derived from an EMBL/GenBank/DDBJ whole genome shotgun (WGS) entry which is preliminary data.</text>
</comment>
<dbReference type="Proteomes" id="UP001430377">
    <property type="component" value="Unassembled WGS sequence"/>
</dbReference>
<dbReference type="AlphaFoldDB" id="A0AAW4PU11"/>
<dbReference type="RefSeq" id="WP_220618975.1">
    <property type="nucleotide sequence ID" value="NZ_RKLR01000004.1"/>
</dbReference>
<evidence type="ECO:0000313" key="3">
    <source>
        <dbReference type="Proteomes" id="UP001430377"/>
    </source>
</evidence>
<accession>A0AAW4PU11</accession>
<dbReference type="InterPro" id="IPR012859">
    <property type="entry name" value="Pilin_N_archaeal"/>
</dbReference>
<dbReference type="InterPro" id="IPR013373">
    <property type="entry name" value="Flagellin/pilin_N_arc"/>
</dbReference>
<name>A0AAW4PU11_9EURY</name>
<protein>
    <submittedName>
        <fullName evidence="2">Type IV pilin</fullName>
    </submittedName>
</protein>
<reference evidence="2 3" key="1">
    <citation type="submission" date="2021-06" db="EMBL/GenBank/DDBJ databases">
        <title>Halomicroarcula sp. a new haloarchaeum isolated from saline soil.</title>
        <authorList>
            <person name="Duran-Viseras A."/>
            <person name="Sanchez-Porro C."/>
            <person name="Ventosa A."/>
        </authorList>
    </citation>
    <scope>NUCLEOTIDE SEQUENCE [LARGE SCALE GENOMIC DNA]</scope>
    <source>
        <strain evidence="2 3">F13</strain>
    </source>
</reference>